<comment type="caution">
    <text evidence="4">The sequence shown here is derived from an EMBL/GenBank/DDBJ whole genome shotgun (WGS) entry which is preliminary data.</text>
</comment>
<feature type="domain" description="Inosine/uridine-preferring nucleoside hydrolase" evidence="3">
    <location>
        <begin position="6"/>
        <end position="302"/>
    </location>
</feature>
<dbReference type="GO" id="GO:0005829">
    <property type="term" value="C:cytosol"/>
    <property type="evidence" value="ECO:0007669"/>
    <property type="project" value="TreeGrafter"/>
</dbReference>
<dbReference type="Gene3D" id="3.90.245.10">
    <property type="entry name" value="Ribonucleoside hydrolase-like"/>
    <property type="match status" value="1"/>
</dbReference>
<dbReference type="GO" id="GO:0008477">
    <property type="term" value="F:purine nucleosidase activity"/>
    <property type="evidence" value="ECO:0007669"/>
    <property type="project" value="TreeGrafter"/>
</dbReference>
<dbReference type="AlphaFoldDB" id="A0AAW3RQP8"/>
<evidence type="ECO:0000313" key="4">
    <source>
        <dbReference type="EMBL" id="MBA0159251.1"/>
    </source>
</evidence>
<organism evidence="4 5">
    <name type="scientific">Pectobacterium versatile</name>
    <dbReference type="NCBI Taxonomy" id="2488639"/>
    <lineage>
        <taxon>Bacteria</taxon>
        <taxon>Pseudomonadati</taxon>
        <taxon>Pseudomonadota</taxon>
        <taxon>Gammaproteobacteria</taxon>
        <taxon>Enterobacterales</taxon>
        <taxon>Pectobacteriaceae</taxon>
        <taxon>Pectobacterium</taxon>
    </lineage>
</organism>
<keyword evidence="2" id="KW-0326">Glycosidase</keyword>
<accession>A0AAW3RQP8</accession>
<evidence type="ECO:0000256" key="1">
    <source>
        <dbReference type="ARBA" id="ARBA00022801"/>
    </source>
</evidence>
<gene>
    <name evidence="4" type="ORF">H0253_10395</name>
</gene>
<dbReference type="PROSITE" id="PS01247">
    <property type="entry name" value="IUNH"/>
    <property type="match status" value="1"/>
</dbReference>
<dbReference type="EMBL" id="JACDRT010000006">
    <property type="protein sequence ID" value="MBA0159251.1"/>
    <property type="molecule type" value="Genomic_DNA"/>
</dbReference>
<dbReference type="PANTHER" id="PTHR12304:SF4">
    <property type="entry name" value="URIDINE NUCLEOSIDASE"/>
    <property type="match status" value="1"/>
</dbReference>
<evidence type="ECO:0000313" key="5">
    <source>
        <dbReference type="Proteomes" id="UP000584405"/>
    </source>
</evidence>
<dbReference type="InterPro" id="IPR036452">
    <property type="entry name" value="Ribo_hydro-like"/>
</dbReference>
<dbReference type="PANTHER" id="PTHR12304">
    <property type="entry name" value="INOSINE-URIDINE PREFERRING NUCLEOSIDE HYDROLASE"/>
    <property type="match status" value="1"/>
</dbReference>
<protein>
    <submittedName>
        <fullName evidence="4">Nucleoside hydrolase</fullName>
    </submittedName>
</protein>
<dbReference type="GO" id="GO:0006152">
    <property type="term" value="P:purine nucleoside catabolic process"/>
    <property type="evidence" value="ECO:0007669"/>
    <property type="project" value="TreeGrafter"/>
</dbReference>
<evidence type="ECO:0000256" key="2">
    <source>
        <dbReference type="ARBA" id="ARBA00023295"/>
    </source>
</evidence>
<name>A0AAW3RQP8_9GAMM</name>
<keyword evidence="1 4" id="KW-0378">Hydrolase</keyword>
<dbReference type="CDD" id="cd02651">
    <property type="entry name" value="nuc_hydro_IU_UC_XIUA"/>
    <property type="match status" value="1"/>
</dbReference>
<dbReference type="RefSeq" id="WP_130621330.1">
    <property type="nucleotide sequence ID" value="NZ_CAKLII010000019.1"/>
</dbReference>
<dbReference type="InterPro" id="IPR015910">
    <property type="entry name" value="I/U_nuclsd_hydro_CS"/>
</dbReference>
<dbReference type="InterPro" id="IPR001910">
    <property type="entry name" value="Inosine/uridine_hydrolase_dom"/>
</dbReference>
<dbReference type="Pfam" id="PF01156">
    <property type="entry name" value="IU_nuc_hydro"/>
    <property type="match status" value="1"/>
</dbReference>
<evidence type="ECO:0000259" key="3">
    <source>
        <dbReference type="Pfam" id="PF01156"/>
    </source>
</evidence>
<dbReference type="SUPFAM" id="SSF53590">
    <property type="entry name" value="Nucleoside hydrolase"/>
    <property type="match status" value="1"/>
</dbReference>
<dbReference type="InterPro" id="IPR023186">
    <property type="entry name" value="IUNH"/>
</dbReference>
<sequence>MVRERIIIDTDPGVDDAIAIWLALASPELDVLGITIVAGNVPLAATLPNACNVVGVTGRTDVPIFAGASRPLIRDQVFGKYAHIGKFSSDWVPESTLSPEEEHAVDFLVRMTRQAAADNNPITICSIGPMTNLALALCFHPDVARGIKQIVSMSCAFTAMGNRVPWADFNVYADPHAAEIVFSSGVPIVIMPLDVTFQALIQTEQVDAIERSGGAPGKAMAALLRMFDRSEVERFGREGGPIHDATVIAWLLKPELFKSKRARIGVEVAGKMAGYVFADFYHKLGEPENALIMREIDEQGFLGLIADRLRRYGPEAINDVEAINGSEAINRSEER</sequence>
<reference evidence="4 5" key="1">
    <citation type="submission" date="2020-07" db="EMBL/GenBank/DDBJ databases">
        <title>Updated taxonomy of Pectobacterium genus in the CIRM-CFBP bacterial collection: when new species reveal old endemic population.</title>
        <authorList>
            <person name="Pedron J."/>
            <person name="Barny M.A."/>
            <person name="Portier P."/>
        </authorList>
    </citation>
    <scope>NUCLEOTIDE SEQUENCE [LARGE SCALE GENOMIC DNA]</scope>
    <source>
        <strain evidence="4 5">CFBP5669</strain>
    </source>
</reference>
<dbReference type="Proteomes" id="UP000584405">
    <property type="component" value="Unassembled WGS sequence"/>
</dbReference>
<dbReference type="GO" id="GO:0045437">
    <property type="term" value="F:uridine nucleosidase activity"/>
    <property type="evidence" value="ECO:0007669"/>
    <property type="project" value="UniProtKB-ARBA"/>
</dbReference>
<proteinExistence type="predicted"/>